<protein>
    <submittedName>
        <fullName evidence="3">Extracellular matrix A-like</fullName>
    </submittedName>
</protein>
<dbReference type="Proteomes" id="UP001152795">
    <property type="component" value="Unassembled WGS sequence"/>
</dbReference>
<dbReference type="PROSITE" id="PS01186">
    <property type="entry name" value="EGF_2"/>
    <property type="match status" value="1"/>
</dbReference>
<keyword evidence="2" id="KW-0245">EGF-like domain</keyword>
<dbReference type="EMBL" id="CACRXK020020503">
    <property type="protein sequence ID" value="CAB4034879.1"/>
    <property type="molecule type" value="Genomic_DNA"/>
</dbReference>
<name>A0A6S7LMH2_PARCT</name>
<dbReference type="SMART" id="SM00181">
    <property type="entry name" value="EGF"/>
    <property type="match status" value="3"/>
</dbReference>
<keyword evidence="4" id="KW-1185">Reference proteome</keyword>
<dbReference type="InterPro" id="IPR000152">
    <property type="entry name" value="EGF-type_Asp/Asn_hydroxyl_site"/>
</dbReference>
<dbReference type="InterPro" id="IPR001881">
    <property type="entry name" value="EGF-like_Ca-bd_dom"/>
</dbReference>
<dbReference type="SUPFAM" id="SSF82895">
    <property type="entry name" value="TSP-1 type 1 repeat"/>
    <property type="match status" value="1"/>
</dbReference>
<evidence type="ECO:0000313" key="4">
    <source>
        <dbReference type="Proteomes" id="UP001152795"/>
    </source>
</evidence>
<dbReference type="InterPro" id="IPR000884">
    <property type="entry name" value="TSP1_rpt"/>
</dbReference>
<comment type="caution">
    <text evidence="2">Lacks conserved residue(s) required for the propagation of feature annotation.</text>
</comment>
<gene>
    <name evidence="3" type="ORF">PACLA_8A045506</name>
</gene>
<dbReference type="InterPro" id="IPR018097">
    <property type="entry name" value="EGF_Ca-bd_CS"/>
</dbReference>
<dbReference type="Gene3D" id="2.20.100.10">
    <property type="entry name" value="Thrombospondin type-1 (TSP1) repeat"/>
    <property type="match status" value="1"/>
</dbReference>
<proteinExistence type="predicted"/>
<dbReference type="GO" id="GO:0005509">
    <property type="term" value="F:calcium ion binding"/>
    <property type="evidence" value="ECO:0007669"/>
    <property type="project" value="InterPro"/>
</dbReference>
<dbReference type="AlphaFoldDB" id="A0A6S7LMH2"/>
<dbReference type="PROSITE" id="PS01187">
    <property type="entry name" value="EGF_CA"/>
    <property type="match status" value="1"/>
</dbReference>
<dbReference type="PROSITE" id="PS50092">
    <property type="entry name" value="TSP1"/>
    <property type="match status" value="1"/>
</dbReference>
<dbReference type="SMART" id="SM00209">
    <property type="entry name" value="TSP1"/>
    <property type="match status" value="1"/>
</dbReference>
<dbReference type="InterPro" id="IPR036383">
    <property type="entry name" value="TSP1_rpt_sf"/>
</dbReference>
<accession>A0A6S7LMH2</accession>
<evidence type="ECO:0000313" key="3">
    <source>
        <dbReference type="EMBL" id="CAB4034879.1"/>
    </source>
</evidence>
<dbReference type="SMART" id="SM00179">
    <property type="entry name" value="EGF_CA"/>
    <property type="match status" value="1"/>
</dbReference>
<keyword evidence="1" id="KW-1015">Disulfide bond</keyword>
<evidence type="ECO:0000256" key="2">
    <source>
        <dbReference type="PROSITE-ProRule" id="PRU00076"/>
    </source>
</evidence>
<reference evidence="3" key="1">
    <citation type="submission" date="2020-04" db="EMBL/GenBank/DDBJ databases">
        <authorList>
            <person name="Alioto T."/>
            <person name="Alioto T."/>
            <person name="Gomez Garrido J."/>
        </authorList>
    </citation>
    <scope>NUCLEOTIDE SEQUENCE</scope>
    <source>
        <strain evidence="3">A484AB</strain>
    </source>
</reference>
<sequence length="337" mass="36986">MKLISSCVALLVFIHVAGAWRRRRRRNPPPPTPPRNCVPGSWSGWSGCSHRCGNAGIQTRSRGKSVTECCGGKCTYQFSETRTCNRNACRNGGRPTSGRCNCNAGWTGTCCERDVNECLQRPCQHNCQNVPGSYTCSCNSCYTKVGTRCQLRQCRIGGKCYTYGRVNPGNQCQDCQKGRETAWTNNNALSCSDGKLCTRNDRCVNGACKGTPFTCRSCESCDGNGCQIKPGFCVIDGKCYTNGNIRPGKPCQQCNSNNPKRWTANNNLKCSDNNVKTRNDRCINGDCSGQPYTCLSCQDHYNDACRLKSGYCIIKTNNVDTCYRANTAKPGNPCQVG</sequence>
<dbReference type="PROSITE" id="PS50026">
    <property type="entry name" value="EGF_3"/>
    <property type="match status" value="1"/>
</dbReference>
<evidence type="ECO:0000256" key="1">
    <source>
        <dbReference type="ARBA" id="ARBA00023157"/>
    </source>
</evidence>
<dbReference type="PROSITE" id="PS00010">
    <property type="entry name" value="ASX_HYDROXYL"/>
    <property type="match status" value="1"/>
</dbReference>
<dbReference type="InterPro" id="IPR000742">
    <property type="entry name" value="EGF"/>
</dbReference>
<organism evidence="3 4">
    <name type="scientific">Paramuricea clavata</name>
    <name type="common">Red gorgonian</name>
    <name type="synonym">Violescent sea-whip</name>
    <dbReference type="NCBI Taxonomy" id="317549"/>
    <lineage>
        <taxon>Eukaryota</taxon>
        <taxon>Metazoa</taxon>
        <taxon>Cnidaria</taxon>
        <taxon>Anthozoa</taxon>
        <taxon>Octocorallia</taxon>
        <taxon>Malacalcyonacea</taxon>
        <taxon>Plexauridae</taxon>
        <taxon>Paramuricea</taxon>
    </lineage>
</organism>
<comment type="caution">
    <text evidence="3">The sequence shown here is derived from an EMBL/GenBank/DDBJ whole genome shotgun (WGS) entry which is preliminary data.</text>
</comment>
<dbReference type="Gene3D" id="2.10.25.10">
    <property type="entry name" value="Laminin"/>
    <property type="match status" value="1"/>
</dbReference>
<dbReference type="OrthoDB" id="6516201at2759"/>